<dbReference type="InterPro" id="IPR001189">
    <property type="entry name" value="Mn/Fe_SOD"/>
</dbReference>
<feature type="binding site" evidence="5">
    <location>
        <position position="113"/>
    </location>
    <ligand>
        <name>Mn(2+)</name>
        <dbReference type="ChEBI" id="CHEBI:29035"/>
    </ligand>
</feature>
<evidence type="ECO:0000256" key="5">
    <source>
        <dbReference type="PIRSR" id="PIRSR000349-1"/>
    </source>
</evidence>
<dbReference type="SUPFAM" id="SSF46609">
    <property type="entry name" value="Fe,Mn superoxide dismutase (SOD), N-terminal domain"/>
    <property type="match status" value="1"/>
</dbReference>
<protein>
    <recommendedName>
        <fullName evidence="2 6">Superoxide dismutase</fullName>
        <ecNumber evidence="2 6">1.15.1.1</ecNumber>
    </recommendedName>
</protein>
<evidence type="ECO:0000256" key="2">
    <source>
        <dbReference type="ARBA" id="ARBA00012682"/>
    </source>
</evidence>
<dbReference type="GO" id="GO:0004784">
    <property type="term" value="F:superoxide dismutase activity"/>
    <property type="evidence" value="ECO:0007669"/>
    <property type="project" value="UniProtKB-EC"/>
</dbReference>
<evidence type="ECO:0000256" key="3">
    <source>
        <dbReference type="ARBA" id="ARBA00022723"/>
    </source>
</evidence>
<dbReference type="EMBL" id="JAECZO010000021">
    <property type="protein sequence ID" value="KAK7201852.1"/>
    <property type="molecule type" value="Genomic_DNA"/>
</dbReference>
<evidence type="ECO:0000313" key="10">
    <source>
        <dbReference type="Proteomes" id="UP001430356"/>
    </source>
</evidence>
<evidence type="ECO:0000256" key="4">
    <source>
        <dbReference type="ARBA" id="ARBA00023002"/>
    </source>
</evidence>
<comment type="catalytic activity">
    <reaction evidence="6">
        <text>2 superoxide + 2 H(+) = H2O2 + O2</text>
        <dbReference type="Rhea" id="RHEA:20696"/>
        <dbReference type="ChEBI" id="CHEBI:15378"/>
        <dbReference type="ChEBI" id="CHEBI:15379"/>
        <dbReference type="ChEBI" id="CHEBI:16240"/>
        <dbReference type="ChEBI" id="CHEBI:18421"/>
        <dbReference type="EC" id="1.15.1.1"/>
    </reaction>
</comment>
<dbReference type="PROSITE" id="PS00088">
    <property type="entry name" value="SOD_MN"/>
    <property type="match status" value="1"/>
</dbReference>
<evidence type="ECO:0000256" key="1">
    <source>
        <dbReference type="ARBA" id="ARBA00008714"/>
    </source>
</evidence>
<dbReference type="SUPFAM" id="SSF54719">
    <property type="entry name" value="Fe,Mn superoxide dismutase (SOD), C-terminal domain"/>
    <property type="match status" value="1"/>
</dbReference>
<keyword evidence="10" id="KW-1185">Reference proteome</keyword>
<evidence type="ECO:0000259" key="8">
    <source>
        <dbReference type="Pfam" id="PF02777"/>
    </source>
</evidence>
<dbReference type="InterPro" id="IPR019831">
    <property type="entry name" value="Mn/Fe_SOD_N"/>
</dbReference>
<evidence type="ECO:0000256" key="6">
    <source>
        <dbReference type="RuleBase" id="RU000414"/>
    </source>
</evidence>
<dbReference type="InterPro" id="IPR019832">
    <property type="entry name" value="Mn/Fe_SOD_C"/>
</dbReference>
<comment type="function">
    <text evidence="6">Destroys radicals which are normally produced within the cells and which are toxic to biological systems.</text>
</comment>
<dbReference type="InterPro" id="IPR036314">
    <property type="entry name" value="SOD_C_sf"/>
</dbReference>
<dbReference type="Proteomes" id="UP001430356">
    <property type="component" value="Unassembled WGS sequence"/>
</dbReference>
<dbReference type="Gene3D" id="1.10.287.990">
    <property type="entry name" value="Fe,Mn superoxide dismutase (SOD) domain"/>
    <property type="match status" value="1"/>
</dbReference>
<dbReference type="PRINTS" id="PR01703">
    <property type="entry name" value="MNSODISMTASE"/>
</dbReference>
<dbReference type="InterPro" id="IPR036324">
    <property type="entry name" value="Mn/Fe_SOD_N_sf"/>
</dbReference>
<sequence length="235" mass="26189">MLRRVCARASAAAAGVVAGAGVSSLVCYHTLPELQYPAELPKLKYDYKDGIQPLFTPRQLELHYTKHHKAYIDKLNTLGNGYEGKAIEDIIADTSGSAEHKVMFNQAAQHFNHAFFWNCLAPGGTAMPASLEAAITRKFGSVNDFKAAFQQAGANNFGSGWTWLCVNPKTKELEIDNTSNAGCPMTSGLRPVFTADVWEHAYYKDFENRRPDYLKELWQVVDWEYVAAVYTKAIQ</sequence>
<dbReference type="PANTHER" id="PTHR42769">
    <property type="entry name" value="SUPEROXIDE DISMUTASE"/>
    <property type="match status" value="1"/>
</dbReference>
<dbReference type="Pfam" id="PF00081">
    <property type="entry name" value="Sod_Fe_N"/>
    <property type="match status" value="1"/>
</dbReference>
<gene>
    <name evidence="9" type="ORF">NESM_000252300</name>
</gene>
<proteinExistence type="inferred from homology"/>
<accession>A0AAW0FCV1</accession>
<evidence type="ECO:0000259" key="7">
    <source>
        <dbReference type="Pfam" id="PF00081"/>
    </source>
</evidence>
<feature type="domain" description="Manganese/iron superoxide dismutase N-terminal" evidence="7">
    <location>
        <begin position="39"/>
        <end position="121"/>
    </location>
</feature>
<feature type="domain" description="Manganese/iron superoxide dismutase C-terminal" evidence="8">
    <location>
        <begin position="130"/>
        <end position="227"/>
    </location>
</feature>
<dbReference type="InterPro" id="IPR019833">
    <property type="entry name" value="Mn/Fe_SOD_BS"/>
</dbReference>
<dbReference type="Pfam" id="PF02777">
    <property type="entry name" value="Sod_Fe_C"/>
    <property type="match status" value="1"/>
</dbReference>
<dbReference type="Gene3D" id="3.55.40.20">
    <property type="entry name" value="Iron/manganese superoxide dismutase, C-terminal domain"/>
    <property type="match status" value="1"/>
</dbReference>
<dbReference type="EC" id="1.15.1.1" evidence="2 6"/>
<dbReference type="AlphaFoldDB" id="A0AAW0FCV1"/>
<comment type="caution">
    <text evidence="9">The sequence shown here is derived from an EMBL/GenBank/DDBJ whole genome shotgun (WGS) entry which is preliminary data.</text>
</comment>
<dbReference type="PIRSF" id="PIRSF000349">
    <property type="entry name" value="SODismutase"/>
    <property type="match status" value="1"/>
</dbReference>
<comment type="similarity">
    <text evidence="1 6">Belongs to the iron/manganese superoxide dismutase family.</text>
</comment>
<keyword evidence="4 6" id="KW-0560">Oxidoreductase</keyword>
<feature type="binding site" evidence="5">
    <location>
        <position position="196"/>
    </location>
    <ligand>
        <name>Mn(2+)</name>
        <dbReference type="ChEBI" id="CHEBI:29035"/>
    </ligand>
</feature>
<organism evidence="9 10">
    <name type="scientific">Novymonas esmeraldas</name>
    <dbReference type="NCBI Taxonomy" id="1808958"/>
    <lineage>
        <taxon>Eukaryota</taxon>
        <taxon>Discoba</taxon>
        <taxon>Euglenozoa</taxon>
        <taxon>Kinetoplastea</taxon>
        <taxon>Metakinetoplastina</taxon>
        <taxon>Trypanosomatida</taxon>
        <taxon>Trypanosomatidae</taxon>
        <taxon>Novymonas</taxon>
    </lineage>
</organism>
<name>A0AAW0FCV1_9TRYP</name>
<dbReference type="PANTHER" id="PTHR42769:SF12">
    <property type="entry name" value="SUPEROXIDE DISMUTASE"/>
    <property type="match status" value="1"/>
</dbReference>
<reference evidence="9 10" key="1">
    <citation type="journal article" date="2021" name="MBio">
        <title>A New Model Trypanosomatid, Novymonas esmeraldas: Genomic Perception of Its 'Candidatus Pandoraea novymonadis' Endosymbiont.</title>
        <authorList>
            <person name="Zakharova A."/>
            <person name="Saura A."/>
            <person name="Butenko A."/>
            <person name="Podesvova L."/>
            <person name="Warmusova S."/>
            <person name="Kostygov A.Y."/>
            <person name="Nenarokova A."/>
            <person name="Lukes J."/>
            <person name="Opperdoes F.R."/>
            <person name="Yurchenko V."/>
        </authorList>
    </citation>
    <scope>NUCLEOTIDE SEQUENCE [LARGE SCALE GENOMIC DNA]</scope>
    <source>
        <strain evidence="9 10">E262AT.01</strain>
    </source>
</reference>
<evidence type="ECO:0000313" key="9">
    <source>
        <dbReference type="EMBL" id="KAK7201852.1"/>
    </source>
</evidence>
<feature type="binding site" evidence="5">
    <location>
        <position position="63"/>
    </location>
    <ligand>
        <name>Mn(2+)</name>
        <dbReference type="ChEBI" id="CHEBI:29035"/>
    </ligand>
</feature>
<feature type="binding site" evidence="5">
    <location>
        <position position="200"/>
    </location>
    <ligand>
        <name>Mn(2+)</name>
        <dbReference type="ChEBI" id="CHEBI:29035"/>
    </ligand>
</feature>
<keyword evidence="3 5" id="KW-0479">Metal-binding</keyword>
<dbReference type="GO" id="GO:0046872">
    <property type="term" value="F:metal ion binding"/>
    <property type="evidence" value="ECO:0007669"/>
    <property type="project" value="UniProtKB-KW"/>
</dbReference>